<dbReference type="EMBL" id="HBHR01018011">
    <property type="protein sequence ID" value="CAD9869318.1"/>
    <property type="molecule type" value="Transcribed_RNA"/>
</dbReference>
<evidence type="ECO:0000313" key="2">
    <source>
        <dbReference type="EMBL" id="CAD9869318.1"/>
    </source>
</evidence>
<feature type="compositionally biased region" description="Basic and acidic residues" evidence="1">
    <location>
        <begin position="72"/>
        <end position="81"/>
    </location>
</feature>
<sequence length="224" mass="26628">MYRTHRTHKNLLDKDASYVTIGDPYIDPNRTIPPRWKEKQFVVQHKPALKQSGYFEEFKYQPEEYKEMESYLKSQPQDRRKNGFGSHDATRRGEFTSTIRTEQYRETLKQELRVHEKQRDPESERKVMAIAAEREMGRTFTEGLTETRHLYDIGKKQVTEFDPRSSRDTFYVMRKDRPKRLGAHTTSSQAVGDGAWDHKYTKPEFGPIPYVKNFYDRSHLQIEG</sequence>
<name>A0A7S2XZN8_9STRA</name>
<reference evidence="2" key="1">
    <citation type="submission" date="2021-01" db="EMBL/GenBank/DDBJ databases">
        <authorList>
            <person name="Corre E."/>
            <person name="Pelletier E."/>
            <person name="Niang G."/>
            <person name="Scheremetjew M."/>
            <person name="Finn R."/>
            <person name="Kale V."/>
            <person name="Holt S."/>
            <person name="Cochrane G."/>
            <person name="Meng A."/>
            <person name="Brown T."/>
            <person name="Cohen L."/>
        </authorList>
    </citation>
    <scope>NUCLEOTIDE SEQUENCE</scope>
    <source>
        <strain evidence="2">CCMP1661</strain>
    </source>
</reference>
<protein>
    <submittedName>
        <fullName evidence="2">Uncharacterized protein</fullName>
    </submittedName>
</protein>
<dbReference type="AlphaFoldDB" id="A0A7S2XZN8"/>
<accession>A0A7S2XZN8</accession>
<feature type="region of interest" description="Disordered" evidence="1">
    <location>
        <begin position="72"/>
        <end position="102"/>
    </location>
</feature>
<organism evidence="2">
    <name type="scientific">Fibrocapsa japonica</name>
    <dbReference type="NCBI Taxonomy" id="94617"/>
    <lineage>
        <taxon>Eukaryota</taxon>
        <taxon>Sar</taxon>
        <taxon>Stramenopiles</taxon>
        <taxon>Ochrophyta</taxon>
        <taxon>Raphidophyceae</taxon>
        <taxon>Chattonellales</taxon>
        <taxon>Chattonellaceae</taxon>
        <taxon>Fibrocapsa</taxon>
    </lineage>
</organism>
<proteinExistence type="predicted"/>
<gene>
    <name evidence="2" type="ORF">FJAP1339_LOCUS9053</name>
</gene>
<evidence type="ECO:0000256" key="1">
    <source>
        <dbReference type="SAM" id="MobiDB-lite"/>
    </source>
</evidence>